<feature type="region of interest" description="Disordered" evidence="1">
    <location>
        <begin position="1"/>
        <end position="25"/>
    </location>
</feature>
<sequence length="50" mass="5805">MKTAKEQEAFQEREHIVAPEKRTQPAKFDEAVEHAANRLCRVSSRYAMSK</sequence>
<protein>
    <submittedName>
        <fullName evidence="2">Uncharacterized protein</fullName>
    </submittedName>
</protein>
<accession>A0A930UWJ8</accession>
<dbReference type="EMBL" id="JADION010000012">
    <property type="protein sequence ID" value="MBF4102526.1"/>
    <property type="molecule type" value="Genomic_DNA"/>
</dbReference>
<gene>
    <name evidence="2" type="ORF">INT80_05695</name>
</gene>
<name>A0A930UWJ8_9PAST</name>
<organism evidence="2">
    <name type="scientific">Gallibacterium anatis</name>
    <dbReference type="NCBI Taxonomy" id="750"/>
    <lineage>
        <taxon>Bacteria</taxon>
        <taxon>Pseudomonadati</taxon>
        <taxon>Pseudomonadota</taxon>
        <taxon>Gammaproteobacteria</taxon>
        <taxon>Pasteurellales</taxon>
        <taxon>Pasteurellaceae</taxon>
        <taxon>Gallibacterium</taxon>
    </lineage>
</organism>
<reference evidence="2" key="1">
    <citation type="submission" date="2020-11" db="EMBL/GenBank/DDBJ databases">
        <title>Gallibacterium anatis 1637, full genome, WGS.</title>
        <authorList>
            <person name="Laishevtcev A.I."/>
            <person name="Yakimova E.A."/>
            <person name="Petkovich D."/>
            <person name="Stepanova T.V."/>
            <person name="Kalendr R.S."/>
            <person name="Rubalsky E.O."/>
            <person name="Zulkarneev E.R."/>
            <person name="Aleshkin A.V."/>
        </authorList>
    </citation>
    <scope>NUCLEOTIDE SEQUENCE</scope>
    <source>
        <strain evidence="2">1637</strain>
    </source>
</reference>
<comment type="caution">
    <text evidence="2">The sequence shown here is derived from an EMBL/GenBank/DDBJ whole genome shotgun (WGS) entry which is preliminary data.</text>
</comment>
<dbReference type="AlphaFoldDB" id="A0A930UWJ8"/>
<proteinExistence type="predicted"/>
<evidence type="ECO:0000256" key="1">
    <source>
        <dbReference type="SAM" id="MobiDB-lite"/>
    </source>
</evidence>
<evidence type="ECO:0000313" key="2">
    <source>
        <dbReference type="EMBL" id="MBF4102526.1"/>
    </source>
</evidence>